<dbReference type="AlphaFoldDB" id="A0A5B7EH70"/>
<proteinExistence type="predicted"/>
<reference evidence="1 2" key="1">
    <citation type="submission" date="2019-05" db="EMBL/GenBank/DDBJ databases">
        <title>Another draft genome of Portunus trituberculatus and its Hox gene families provides insights of decapod evolution.</title>
        <authorList>
            <person name="Jeong J.-H."/>
            <person name="Song I."/>
            <person name="Kim S."/>
            <person name="Choi T."/>
            <person name="Kim D."/>
            <person name="Ryu S."/>
            <person name="Kim W."/>
        </authorList>
    </citation>
    <scope>NUCLEOTIDE SEQUENCE [LARGE SCALE GENOMIC DNA]</scope>
    <source>
        <tissue evidence="1">Muscle</tissue>
    </source>
</reference>
<dbReference type="EMBL" id="VSRR010002690">
    <property type="protein sequence ID" value="MPC32768.1"/>
    <property type="molecule type" value="Genomic_DNA"/>
</dbReference>
<comment type="caution">
    <text evidence="1">The sequence shown here is derived from an EMBL/GenBank/DDBJ whole genome shotgun (WGS) entry which is preliminary data.</text>
</comment>
<keyword evidence="2" id="KW-1185">Reference proteome</keyword>
<gene>
    <name evidence="1" type="ORF">E2C01_026096</name>
</gene>
<evidence type="ECO:0000313" key="2">
    <source>
        <dbReference type="Proteomes" id="UP000324222"/>
    </source>
</evidence>
<sequence length="202" mass="22479">MAVCVRFHIVKRHSTKLNKRTTNNSSSLHRPEGGVNSIWRRERVREAMVQKCCNSLVSVSKSRGGKEAASPLVHGVIEEVDLCGGRRSGLAVLEADIDDHGDKQNGVDEINVQQDKSHGAHLGRTQVAAQEREYHGTHRTLRGRRRRPGRCCLALLTTLPQHLTFSTSTNLEMVSLLGLIHYLAQEMDVLRLKCGEEQASRG</sequence>
<accession>A0A5B7EH70</accession>
<protein>
    <submittedName>
        <fullName evidence="1">Uncharacterized protein</fullName>
    </submittedName>
</protein>
<organism evidence="1 2">
    <name type="scientific">Portunus trituberculatus</name>
    <name type="common">Swimming crab</name>
    <name type="synonym">Neptunus trituberculatus</name>
    <dbReference type="NCBI Taxonomy" id="210409"/>
    <lineage>
        <taxon>Eukaryota</taxon>
        <taxon>Metazoa</taxon>
        <taxon>Ecdysozoa</taxon>
        <taxon>Arthropoda</taxon>
        <taxon>Crustacea</taxon>
        <taxon>Multicrustacea</taxon>
        <taxon>Malacostraca</taxon>
        <taxon>Eumalacostraca</taxon>
        <taxon>Eucarida</taxon>
        <taxon>Decapoda</taxon>
        <taxon>Pleocyemata</taxon>
        <taxon>Brachyura</taxon>
        <taxon>Eubrachyura</taxon>
        <taxon>Portunoidea</taxon>
        <taxon>Portunidae</taxon>
        <taxon>Portuninae</taxon>
        <taxon>Portunus</taxon>
    </lineage>
</organism>
<evidence type="ECO:0000313" key="1">
    <source>
        <dbReference type="EMBL" id="MPC32768.1"/>
    </source>
</evidence>
<dbReference type="Proteomes" id="UP000324222">
    <property type="component" value="Unassembled WGS sequence"/>
</dbReference>
<name>A0A5B7EH70_PORTR</name>